<keyword evidence="2" id="KW-1185">Reference proteome</keyword>
<evidence type="ECO:0000313" key="2">
    <source>
        <dbReference type="Proteomes" id="UP000234206"/>
    </source>
</evidence>
<evidence type="ECO:0000313" key="1">
    <source>
        <dbReference type="EMBL" id="PKZ42431.1"/>
    </source>
</evidence>
<protein>
    <recommendedName>
        <fullName evidence="3">PqqD family protein</fullName>
    </recommendedName>
</protein>
<reference evidence="1 2" key="1">
    <citation type="submission" date="2017-12" db="EMBL/GenBank/DDBJ databases">
        <title>Phylogenetic diversity of female urinary microbiome.</title>
        <authorList>
            <person name="Thomas-White K."/>
            <person name="Wolfe A.J."/>
        </authorList>
    </citation>
    <scope>NUCLEOTIDE SEQUENCE [LARGE SCALE GENOMIC DNA]</scope>
    <source>
        <strain evidence="1 2">UMB1298</strain>
    </source>
</reference>
<dbReference type="Proteomes" id="UP000234206">
    <property type="component" value="Unassembled WGS sequence"/>
</dbReference>
<proteinExistence type="predicted"/>
<gene>
    <name evidence="1" type="ORF">CYJ76_02415</name>
</gene>
<dbReference type="OrthoDB" id="5148913at2"/>
<name>A0A2I1PCX1_9MICO</name>
<dbReference type="EMBL" id="PKIZ01000003">
    <property type="protein sequence ID" value="PKZ42431.1"/>
    <property type="molecule type" value="Genomic_DNA"/>
</dbReference>
<dbReference type="RefSeq" id="WP_070703503.1">
    <property type="nucleotide sequence ID" value="NZ_JBHLVH010000002.1"/>
</dbReference>
<comment type="caution">
    <text evidence="1">The sequence shown here is derived from an EMBL/GenBank/DDBJ whole genome shotgun (WGS) entry which is preliminary data.</text>
</comment>
<evidence type="ECO:0008006" key="3">
    <source>
        <dbReference type="Google" id="ProtNLM"/>
    </source>
</evidence>
<dbReference type="AlphaFoldDB" id="A0A2I1PCX1"/>
<accession>A0A2I1PCX1</accession>
<sequence length="87" mass="9366">MPPVARAENVAFVDREQEVVVALLPSGPLRVLQGPAVLLWDLTAEGPVERPALVEQVLDAYGEYPPEAPAQLEEALDLMLSDGFLTA</sequence>
<organism evidence="1 2">
    <name type="scientific">Kytococcus schroeteri</name>
    <dbReference type="NCBI Taxonomy" id="138300"/>
    <lineage>
        <taxon>Bacteria</taxon>
        <taxon>Bacillati</taxon>
        <taxon>Actinomycetota</taxon>
        <taxon>Actinomycetes</taxon>
        <taxon>Micrococcales</taxon>
        <taxon>Kytococcaceae</taxon>
        <taxon>Kytococcus</taxon>
    </lineage>
</organism>